<keyword evidence="3 11" id="KW-0808">Transferase</keyword>
<feature type="compositionally biased region" description="Acidic residues" evidence="12">
    <location>
        <begin position="548"/>
        <end position="560"/>
    </location>
</feature>
<dbReference type="InterPro" id="IPR018935">
    <property type="entry name" value="RIO_kinase_CS"/>
</dbReference>
<gene>
    <name evidence="15" type="primary">LOC101857430</name>
</gene>
<proteinExistence type="inferred from homology"/>
<feature type="domain" description="RIO kinase" evidence="13">
    <location>
        <begin position="262"/>
        <end position="505"/>
    </location>
</feature>
<name>A0ABM0K034_APLCA</name>
<keyword evidence="4 11" id="KW-0479">Metal-binding</keyword>
<organism evidence="14 15">
    <name type="scientific">Aplysia californica</name>
    <name type="common">California sea hare</name>
    <dbReference type="NCBI Taxonomy" id="6500"/>
    <lineage>
        <taxon>Eukaryota</taxon>
        <taxon>Metazoa</taxon>
        <taxon>Spiralia</taxon>
        <taxon>Lophotrochozoa</taxon>
        <taxon>Mollusca</taxon>
        <taxon>Gastropoda</taxon>
        <taxon>Heterobranchia</taxon>
        <taxon>Euthyneura</taxon>
        <taxon>Tectipleura</taxon>
        <taxon>Aplysiida</taxon>
        <taxon>Aplysioidea</taxon>
        <taxon>Aplysiidae</taxon>
        <taxon>Aplysia</taxon>
    </lineage>
</organism>
<dbReference type="SMART" id="SM00090">
    <property type="entry name" value="RIO"/>
    <property type="match status" value="1"/>
</dbReference>
<comment type="similarity">
    <text evidence="1 11">Belongs to the protein kinase superfamily. RIO-type Ser/Thr kinase family.</text>
</comment>
<comment type="catalytic activity">
    <reaction evidence="9 11">
        <text>L-threonyl-[protein] + ATP = O-phospho-L-threonyl-[protein] + ADP + H(+)</text>
        <dbReference type="Rhea" id="RHEA:46608"/>
        <dbReference type="Rhea" id="RHEA-COMP:11060"/>
        <dbReference type="Rhea" id="RHEA-COMP:11605"/>
        <dbReference type="ChEBI" id="CHEBI:15378"/>
        <dbReference type="ChEBI" id="CHEBI:30013"/>
        <dbReference type="ChEBI" id="CHEBI:30616"/>
        <dbReference type="ChEBI" id="CHEBI:61977"/>
        <dbReference type="ChEBI" id="CHEBI:456216"/>
        <dbReference type="EC" id="2.7.11.1"/>
    </reaction>
</comment>
<dbReference type="SUPFAM" id="SSF56112">
    <property type="entry name" value="Protein kinase-like (PK-like)"/>
    <property type="match status" value="1"/>
</dbReference>
<evidence type="ECO:0000256" key="11">
    <source>
        <dbReference type="PIRNR" id="PIRNR038146"/>
    </source>
</evidence>
<evidence type="ECO:0000256" key="6">
    <source>
        <dbReference type="ARBA" id="ARBA00022777"/>
    </source>
</evidence>
<sequence length="614" mass="68511">MSLTVTSANEHPFPVVSGVPVNPWSNMSSPWGKTASCAPVPCSLEDVMSEQLASDLETQQVKEEWEQIPESVEATPELSDVAAASTDSGLSDAELAAKLAAEEAGGDPNDELLARYLQKQFDEEYDAMVAQKEKKYNGTSKVSISFENYKMKHRRDQDGNQLLDDDDDAYDEDFPEVPQPTSWETNKPVIGTKGYSGQGKNIVTKHDKVICGRRNAERLMDMPPGFEIGDGEGMDMQLPNRVYNKLKNHSMSEAKRSHKVHEKKDHSTAIKAVDEKTRMVLFKLVNSGYLASISGEVSQGKEAVVLKSIGGMKDDEELPGHIILKVYKTTMLDFHTRAKYVYGDHVLSKDKLKKQNPRKIIKLWAEKEFLNLKRMQRHSLPCPTPLTLKKNVLVMSCVGGEVPAPKLKEVRLSTEDYQDAYEQVVQLMKKMYHQCGLVHADLSEYNLLWHDDKVWVIDVSQSVERENANSYEFLLRDCQNVCNFFKQVGVHGVGSAEDLFMEITNMSLEGQGKVFTSQVQRYDKDNYSFDYFFDQSEATRAQCLGSDDSSESEDEGEATEGAENVGGKGVDETVASSAQTRRAKNEQDTSSSAQTSTTSSSSADRWVIDSADCS</sequence>
<evidence type="ECO:0000256" key="3">
    <source>
        <dbReference type="ARBA" id="ARBA00022679"/>
    </source>
</evidence>
<dbReference type="EC" id="2.7.11.1" evidence="11"/>
<keyword evidence="14" id="KW-1185">Reference proteome</keyword>
<evidence type="ECO:0000256" key="7">
    <source>
        <dbReference type="ARBA" id="ARBA00022840"/>
    </source>
</evidence>
<protein>
    <recommendedName>
        <fullName evidence="11">Serine/threonine-protein kinase RIO3</fullName>
        <ecNumber evidence="11">2.7.11.1</ecNumber>
    </recommendedName>
</protein>
<accession>A0ABM0K034</accession>
<dbReference type="PROSITE" id="PS01245">
    <property type="entry name" value="RIO1"/>
    <property type="match status" value="1"/>
</dbReference>
<evidence type="ECO:0000256" key="1">
    <source>
        <dbReference type="ARBA" id="ARBA00009196"/>
    </source>
</evidence>
<dbReference type="GO" id="GO:0016301">
    <property type="term" value="F:kinase activity"/>
    <property type="evidence" value="ECO:0007669"/>
    <property type="project" value="UniProtKB-KW"/>
</dbReference>
<dbReference type="InterPro" id="IPR018934">
    <property type="entry name" value="RIO_dom"/>
</dbReference>
<evidence type="ECO:0000256" key="5">
    <source>
        <dbReference type="ARBA" id="ARBA00022741"/>
    </source>
</evidence>
<evidence type="ECO:0000256" key="12">
    <source>
        <dbReference type="SAM" id="MobiDB-lite"/>
    </source>
</evidence>
<keyword evidence="2 11" id="KW-0723">Serine/threonine-protein kinase</keyword>
<dbReference type="InterPro" id="IPR000687">
    <property type="entry name" value="RIO_kinase"/>
</dbReference>
<dbReference type="InterPro" id="IPR051272">
    <property type="entry name" value="RIO-type_Ser/Thr_kinase"/>
</dbReference>
<dbReference type="GeneID" id="101857430"/>
<evidence type="ECO:0000313" key="14">
    <source>
        <dbReference type="Proteomes" id="UP000694888"/>
    </source>
</evidence>
<reference evidence="15" key="1">
    <citation type="submission" date="2025-08" db="UniProtKB">
        <authorList>
            <consortium name="RefSeq"/>
        </authorList>
    </citation>
    <scope>IDENTIFICATION</scope>
</reference>
<dbReference type="InterPro" id="IPR017406">
    <property type="entry name" value="Ser/Thr_kinase_Rio3"/>
</dbReference>
<keyword evidence="7" id="KW-0067">ATP-binding</keyword>
<comment type="cofactor">
    <cofactor evidence="11">
        <name>Mg(2+)</name>
        <dbReference type="ChEBI" id="CHEBI:18420"/>
    </cofactor>
</comment>
<evidence type="ECO:0000256" key="9">
    <source>
        <dbReference type="ARBA" id="ARBA00047899"/>
    </source>
</evidence>
<dbReference type="Gene3D" id="1.10.510.10">
    <property type="entry name" value="Transferase(Phosphotransferase) domain 1"/>
    <property type="match status" value="1"/>
</dbReference>
<dbReference type="RefSeq" id="XP_005105594.1">
    <property type="nucleotide sequence ID" value="XM_005105537.3"/>
</dbReference>
<evidence type="ECO:0000256" key="2">
    <source>
        <dbReference type="ARBA" id="ARBA00022527"/>
    </source>
</evidence>
<keyword evidence="6 11" id="KW-0418">Kinase</keyword>
<evidence type="ECO:0000259" key="13">
    <source>
        <dbReference type="SMART" id="SM00090"/>
    </source>
</evidence>
<comment type="catalytic activity">
    <reaction evidence="10 11">
        <text>L-seryl-[protein] + ATP = O-phospho-L-seryl-[protein] + ADP + H(+)</text>
        <dbReference type="Rhea" id="RHEA:17989"/>
        <dbReference type="Rhea" id="RHEA-COMP:9863"/>
        <dbReference type="Rhea" id="RHEA-COMP:11604"/>
        <dbReference type="ChEBI" id="CHEBI:15378"/>
        <dbReference type="ChEBI" id="CHEBI:29999"/>
        <dbReference type="ChEBI" id="CHEBI:30616"/>
        <dbReference type="ChEBI" id="CHEBI:83421"/>
        <dbReference type="ChEBI" id="CHEBI:456216"/>
        <dbReference type="EC" id="2.7.11.1"/>
    </reaction>
</comment>
<feature type="region of interest" description="Disordered" evidence="12">
    <location>
        <begin position="543"/>
        <end position="614"/>
    </location>
</feature>
<dbReference type="Proteomes" id="UP000694888">
    <property type="component" value="Unplaced"/>
</dbReference>
<dbReference type="PIRSF" id="PIRSF038146">
    <property type="entry name" value="Ser/Thr_PK_RIO3"/>
    <property type="match status" value="1"/>
</dbReference>
<dbReference type="Pfam" id="PF01163">
    <property type="entry name" value="RIO1"/>
    <property type="match status" value="1"/>
</dbReference>
<evidence type="ECO:0000256" key="4">
    <source>
        <dbReference type="ARBA" id="ARBA00022723"/>
    </source>
</evidence>
<evidence type="ECO:0000256" key="8">
    <source>
        <dbReference type="ARBA" id="ARBA00022842"/>
    </source>
</evidence>
<evidence type="ECO:0000313" key="15">
    <source>
        <dbReference type="RefSeq" id="XP_005105594.1"/>
    </source>
</evidence>
<keyword evidence="5 11" id="KW-0547">Nucleotide-binding</keyword>
<dbReference type="InterPro" id="IPR011009">
    <property type="entry name" value="Kinase-like_dom_sf"/>
</dbReference>
<dbReference type="Gene3D" id="3.30.200.20">
    <property type="entry name" value="Phosphorylase Kinase, domain 1"/>
    <property type="match status" value="1"/>
</dbReference>
<dbReference type="PANTHER" id="PTHR45723">
    <property type="entry name" value="SERINE/THREONINE-PROTEIN KINASE RIO1"/>
    <property type="match status" value="1"/>
</dbReference>
<feature type="compositionally biased region" description="Low complexity" evidence="12">
    <location>
        <begin position="588"/>
        <end position="604"/>
    </location>
</feature>
<keyword evidence="8 11" id="KW-0460">Magnesium</keyword>
<evidence type="ECO:0000256" key="10">
    <source>
        <dbReference type="ARBA" id="ARBA00048679"/>
    </source>
</evidence>